<evidence type="ECO:0000313" key="1">
    <source>
        <dbReference type="EMBL" id="KTB44415.1"/>
    </source>
</evidence>
<evidence type="ECO:0000313" key="2">
    <source>
        <dbReference type="Proteomes" id="UP000054988"/>
    </source>
</evidence>
<organism evidence="1 2">
    <name type="scientific">Moniliophthora roreri</name>
    <name type="common">Frosty pod rot fungus</name>
    <name type="synonym">Monilia roreri</name>
    <dbReference type="NCBI Taxonomy" id="221103"/>
    <lineage>
        <taxon>Eukaryota</taxon>
        <taxon>Fungi</taxon>
        <taxon>Dikarya</taxon>
        <taxon>Basidiomycota</taxon>
        <taxon>Agaricomycotina</taxon>
        <taxon>Agaricomycetes</taxon>
        <taxon>Agaricomycetidae</taxon>
        <taxon>Agaricales</taxon>
        <taxon>Marasmiineae</taxon>
        <taxon>Marasmiaceae</taxon>
        <taxon>Moniliophthora</taxon>
    </lineage>
</organism>
<sequence length="95" mass="10895">MSAYASSLQRGCMEEERFRVARAYAGKVVSRFDGSGLGRQARESEVVLRLESALENNNWFDRDRVSLSANDYTSLKWKRMFRPGSDSESDQDIYS</sequence>
<proteinExistence type="predicted"/>
<gene>
    <name evidence="1" type="ORF">WG66_3014</name>
</gene>
<accession>A0A0W0G768</accession>
<dbReference type="EMBL" id="LATX01000931">
    <property type="protein sequence ID" value="KTB44415.1"/>
    <property type="molecule type" value="Genomic_DNA"/>
</dbReference>
<dbReference type="AlphaFoldDB" id="A0A0W0G768"/>
<comment type="caution">
    <text evidence="1">The sequence shown here is derived from an EMBL/GenBank/DDBJ whole genome shotgun (WGS) entry which is preliminary data.</text>
</comment>
<name>A0A0W0G768_MONRR</name>
<protein>
    <submittedName>
        <fullName evidence="1">Uncharacterized protein</fullName>
    </submittedName>
</protein>
<dbReference type="Proteomes" id="UP000054988">
    <property type="component" value="Unassembled WGS sequence"/>
</dbReference>
<reference evidence="1 2" key="1">
    <citation type="submission" date="2015-12" db="EMBL/GenBank/DDBJ databases">
        <title>Draft genome sequence of Moniliophthora roreri, the causal agent of frosty pod rot of cacao.</title>
        <authorList>
            <person name="Aime M.C."/>
            <person name="Diaz-Valderrama J.R."/>
            <person name="Kijpornyongpan T."/>
            <person name="Phillips-Mora W."/>
        </authorList>
    </citation>
    <scope>NUCLEOTIDE SEQUENCE [LARGE SCALE GENOMIC DNA]</scope>
    <source>
        <strain evidence="1 2">MCA 2952</strain>
    </source>
</reference>